<dbReference type="EMBL" id="BAABDU010000004">
    <property type="protein sequence ID" value="GAA3767792.1"/>
    <property type="molecule type" value="Genomic_DNA"/>
</dbReference>
<proteinExistence type="predicted"/>
<dbReference type="Proteomes" id="UP001500748">
    <property type="component" value="Unassembled WGS sequence"/>
</dbReference>
<name>A0ABP7GR50_9FLAO</name>
<sequence length="56" mass="6791">MKEEYKIDILKRSPWIKVMRDKIDSVVIYKIMLYLKENKYNDTKNFNIDGDGESNF</sequence>
<gene>
    <name evidence="1" type="ORF">GCM10022423_20860</name>
</gene>
<organism evidence="1 2">
    <name type="scientific">Flavobacterium ginsengiterrae</name>
    <dbReference type="NCBI Taxonomy" id="871695"/>
    <lineage>
        <taxon>Bacteria</taxon>
        <taxon>Pseudomonadati</taxon>
        <taxon>Bacteroidota</taxon>
        <taxon>Flavobacteriia</taxon>
        <taxon>Flavobacteriales</taxon>
        <taxon>Flavobacteriaceae</taxon>
        <taxon>Flavobacterium</taxon>
    </lineage>
</organism>
<reference evidence="2" key="1">
    <citation type="journal article" date="2019" name="Int. J. Syst. Evol. Microbiol.">
        <title>The Global Catalogue of Microorganisms (GCM) 10K type strain sequencing project: providing services to taxonomists for standard genome sequencing and annotation.</title>
        <authorList>
            <consortium name="The Broad Institute Genomics Platform"/>
            <consortium name="The Broad Institute Genome Sequencing Center for Infectious Disease"/>
            <person name="Wu L."/>
            <person name="Ma J."/>
        </authorList>
    </citation>
    <scope>NUCLEOTIDE SEQUENCE [LARGE SCALE GENOMIC DNA]</scope>
    <source>
        <strain evidence="2">JCM 17337</strain>
    </source>
</reference>
<comment type="caution">
    <text evidence="1">The sequence shown here is derived from an EMBL/GenBank/DDBJ whole genome shotgun (WGS) entry which is preliminary data.</text>
</comment>
<evidence type="ECO:0000313" key="2">
    <source>
        <dbReference type="Proteomes" id="UP001500748"/>
    </source>
</evidence>
<dbReference type="RefSeq" id="WP_345143986.1">
    <property type="nucleotide sequence ID" value="NZ_BAABDU010000004.1"/>
</dbReference>
<accession>A0ABP7GR50</accession>
<evidence type="ECO:0000313" key="1">
    <source>
        <dbReference type="EMBL" id="GAA3767792.1"/>
    </source>
</evidence>
<protein>
    <submittedName>
        <fullName evidence="1">Uncharacterized protein</fullName>
    </submittedName>
</protein>
<keyword evidence="2" id="KW-1185">Reference proteome</keyword>